<sequence>MSEDKPNLKELLIYITQIEDKRQISKIKHKLNDIVVITLFAMLANIEYWEEIEEFGKMYFKALKRYLELPNGIPSHDTIQRVMATIEPEVTEVLLRKWMDLKISGEDKKIRKILNIDGKFLNGMKNKNNKPLDIVSAYSKEDGICYSQVAAEGKGNEIEAILRLLDKISVKECIVTIDAIGTQKEIIKR</sequence>
<name>A0A510KRA4_9FUSO</name>
<dbReference type="InterPro" id="IPR047647">
    <property type="entry name" value="ISAs1_transpos"/>
</dbReference>
<feature type="domain" description="H repeat-associated protein N-terminal" evidence="1">
    <location>
        <begin position="14"/>
        <end position="99"/>
    </location>
</feature>
<accession>A0A510KRA4</accession>
<organism evidence="2 3">
    <name type="scientific">Leptotrichia wadei</name>
    <dbReference type="NCBI Taxonomy" id="157687"/>
    <lineage>
        <taxon>Bacteria</taxon>
        <taxon>Fusobacteriati</taxon>
        <taxon>Fusobacteriota</taxon>
        <taxon>Fusobacteriia</taxon>
        <taxon>Fusobacteriales</taxon>
        <taxon>Leptotrichiaceae</taxon>
        <taxon>Leptotrichia</taxon>
    </lineage>
</organism>
<evidence type="ECO:0000313" key="3">
    <source>
        <dbReference type="Proteomes" id="UP000321944"/>
    </source>
</evidence>
<dbReference type="AlphaFoldDB" id="A0A510KRA4"/>
<evidence type="ECO:0000313" key="2">
    <source>
        <dbReference type="EMBL" id="BBM54232.1"/>
    </source>
</evidence>
<dbReference type="PANTHER" id="PTHR30298:SF0">
    <property type="entry name" value="PROTEIN YBFL-RELATED"/>
    <property type="match status" value="1"/>
</dbReference>
<dbReference type="EMBL" id="AP019841">
    <property type="protein sequence ID" value="BBM54232.1"/>
    <property type="molecule type" value="Genomic_DNA"/>
</dbReference>
<dbReference type="NCBIfam" id="NF033564">
    <property type="entry name" value="transpos_ISAs1"/>
    <property type="match status" value="1"/>
</dbReference>
<reference evidence="2 3" key="1">
    <citation type="submission" date="2019-07" db="EMBL/GenBank/DDBJ databases">
        <title>Complete Genome Sequence of Leptotrichia wadei Strain JMUB3936.</title>
        <authorList>
            <person name="Watanabe S."/>
            <person name="Cui L."/>
        </authorList>
    </citation>
    <scope>NUCLEOTIDE SEQUENCE [LARGE SCALE GENOMIC DNA]</scope>
    <source>
        <strain evidence="2 3">JMUB3936</strain>
    </source>
</reference>
<proteinExistence type="predicted"/>
<dbReference type="InterPro" id="IPR032806">
    <property type="entry name" value="YbfD_N"/>
</dbReference>
<gene>
    <name evidence="2" type="ORF">JMUB3936_0513</name>
</gene>
<evidence type="ECO:0000259" key="1">
    <source>
        <dbReference type="Pfam" id="PF13808"/>
    </source>
</evidence>
<dbReference type="Pfam" id="PF13808">
    <property type="entry name" value="DDE_Tnp_1_assoc"/>
    <property type="match status" value="1"/>
</dbReference>
<dbReference type="OrthoDB" id="291219at2"/>
<dbReference type="InterPro" id="IPR051698">
    <property type="entry name" value="Transposase_11-like"/>
</dbReference>
<dbReference type="PANTHER" id="PTHR30298">
    <property type="entry name" value="H REPEAT-ASSOCIATED PREDICTED TRANSPOSASE"/>
    <property type="match status" value="1"/>
</dbReference>
<dbReference type="Proteomes" id="UP000321944">
    <property type="component" value="Chromosome"/>
</dbReference>
<protein>
    <recommendedName>
        <fullName evidence="1">H repeat-associated protein N-terminal domain-containing protein</fullName>
    </recommendedName>
</protein>